<dbReference type="SMART" id="SM00421">
    <property type="entry name" value="HTH_LUXR"/>
    <property type="match status" value="1"/>
</dbReference>
<keyword evidence="7" id="KW-1185">Reference proteome</keyword>
<evidence type="ECO:0000256" key="2">
    <source>
        <dbReference type="ARBA" id="ARBA00023125"/>
    </source>
</evidence>
<keyword evidence="1 3" id="KW-0597">Phosphoprotein</keyword>
<dbReference type="InterPro" id="IPR001789">
    <property type="entry name" value="Sig_transdc_resp-reg_receiver"/>
</dbReference>
<feature type="domain" description="HTH luxR-type" evidence="4">
    <location>
        <begin position="145"/>
        <end position="210"/>
    </location>
</feature>
<name>A0ABY7V515_9DEIO</name>
<dbReference type="SMART" id="SM00448">
    <property type="entry name" value="REC"/>
    <property type="match status" value="1"/>
</dbReference>
<dbReference type="PANTHER" id="PTHR43214:SF43">
    <property type="entry name" value="TWO-COMPONENT RESPONSE REGULATOR"/>
    <property type="match status" value="1"/>
</dbReference>
<dbReference type="Gene3D" id="3.40.50.2300">
    <property type="match status" value="1"/>
</dbReference>
<evidence type="ECO:0000313" key="6">
    <source>
        <dbReference type="EMBL" id="WDA60303.1"/>
    </source>
</evidence>
<dbReference type="SUPFAM" id="SSF46894">
    <property type="entry name" value="C-terminal effector domain of the bipartite response regulators"/>
    <property type="match status" value="1"/>
</dbReference>
<sequence length="212" mass="22965">MDTIDRPIRLQLVEDHDLTRFGLRMLLSAQPDFQVTAEARTAEEGLEGLARFEVDVVLMDINLPGMDGIHAAQEVRRVRPDAQVVMFTASNRRDQLFAALASGAVAYCLKSAPPEVMFQAIRSAASGAVFFDPESARHLLHTVQGSAPLAPLTERDMAILRLVADGNANKDIAAALGISVGLVKKHIGEILEKLQATDRTQAAIKAFRAGLI</sequence>
<dbReference type="Proteomes" id="UP001217044">
    <property type="component" value="Plasmid pDATS01"/>
</dbReference>
<evidence type="ECO:0000259" key="4">
    <source>
        <dbReference type="PROSITE" id="PS50043"/>
    </source>
</evidence>
<dbReference type="SUPFAM" id="SSF52172">
    <property type="entry name" value="CheY-like"/>
    <property type="match status" value="1"/>
</dbReference>
<evidence type="ECO:0000313" key="7">
    <source>
        <dbReference type="Proteomes" id="UP001217044"/>
    </source>
</evidence>
<geneLocation type="plasmid" evidence="6 7">
    <name>pDATS01</name>
</geneLocation>
<feature type="domain" description="Response regulatory" evidence="5">
    <location>
        <begin position="9"/>
        <end position="125"/>
    </location>
</feature>
<accession>A0ABY7V515</accession>
<dbReference type="CDD" id="cd17535">
    <property type="entry name" value="REC_NarL-like"/>
    <property type="match status" value="1"/>
</dbReference>
<dbReference type="InterPro" id="IPR011006">
    <property type="entry name" value="CheY-like_superfamily"/>
</dbReference>
<dbReference type="InterPro" id="IPR000792">
    <property type="entry name" value="Tscrpt_reg_LuxR_C"/>
</dbReference>
<evidence type="ECO:0000259" key="5">
    <source>
        <dbReference type="PROSITE" id="PS50110"/>
    </source>
</evidence>
<gene>
    <name evidence="6" type="ORF">M8445_16560</name>
</gene>
<dbReference type="PANTHER" id="PTHR43214">
    <property type="entry name" value="TWO-COMPONENT RESPONSE REGULATOR"/>
    <property type="match status" value="1"/>
</dbReference>
<dbReference type="EMBL" id="CP115166">
    <property type="protein sequence ID" value="WDA60303.1"/>
    <property type="molecule type" value="Genomic_DNA"/>
</dbReference>
<dbReference type="InterPro" id="IPR039420">
    <property type="entry name" value="WalR-like"/>
</dbReference>
<dbReference type="InterPro" id="IPR016032">
    <property type="entry name" value="Sig_transdc_resp-reg_C-effctor"/>
</dbReference>
<dbReference type="PRINTS" id="PR00038">
    <property type="entry name" value="HTHLUXR"/>
</dbReference>
<dbReference type="InterPro" id="IPR058245">
    <property type="entry name" value="NreC/VraR/RcsB-like_REC"/>
</dbReference>
<dbReference type="CDD" id="cd06170">
    <property type="entry name" value="LuxR_C_like"/>
    <property type="match status" value="1"/>
</dbReference>
<dbReference type="Pfam" id="PF00072">
    <property type="entry name" value="Response_reg"/>
    <property type="match status" value="1"/>
</dbReference>
<protein>
    <submittedName>
        <fullName evidence="6">Response regulator transcription factor</fullName>
    </submittedName>
</protein>
<evidence type="ECO:0000256" key="1">
    <source>
        <dbReference type="ARBA" id="ARBA00022553"/>
    </source>
</evidence>
<dbReference type="RefSeq" id="WP_273991084.1">
    <property type="nucleotide sequence ID" value="NZ_BAABQT010000004.1"/>
</dbReference>
<evidence type="ECO:0000256" key="3">
    <source>
        <dbReference type="PROSITE-ProRule" id="PRU00169"/>
    </source>
</evidence>
<organism evidence="6 7">
    <name type="scientific">Deinococcus aquaticus</name>
    <dbReference type="NCBI Taxonomy" id="328692"/>
    <lineage>
        <taxon>Bacteria</taxon>
        <taxon>Thermotogati</taxon>
        <taxon>Deinococcota</taxon>
        <taxon>Deinococci</taxon>
        <taxon>Deinococcales</taxon>
        <taxon>Deinococcaceae</taxon>
        <taxon>Deinococcus</taxon>
    </lineage>
</organism>
<feature type="modified residue" description="4-aspartylphosphate" evidence="3">
    <location>
        <position position="60"/>
    </location>
</feature>
<dbReference type="PROSITE" id="PS50110">
    <property type="entry name" value="RESPONSE_REGULATORY"/>
    <property type="match status" value="1"/>
</dbReference>
<dbReference type="Pfam" id="PF00196">
    <property type="entry name" value="GerE"/>
    <property type="match status" value="1"/>
</dbReference>
<dbReference type="PROSITE" id="PS50043">
    <property type="entry name" value="HTH_LUXR_2"/>
    <property type="match status" value="1"/>
</dbReference>
<keyword evidence="2" id="KW-0238">DNA-binding</keyword>
<proteinExistence type="predicted"/>
<reference evidence="6 7" key="1">
    <citation type="submission" date="2022-12" db="EMBL/GenBank/DDBJ databases">
        <title>Genome Sequence of Deinococcus aquaticus Type Strain PB314.</title>
        <authorList>
            <person name="Albert C."/>
            <person name="Hill J."/>
            <person name="Boren L."/>
            <person name="Scholz-Ng S."/>
            <person name="Fatema N."/>
            <person name="Grosso R."/>
            <person name="Soboslay E."/>
            <person name="Tuohy J."/>
        </authorList>
    </citation>
    <scope>NUCLEOTIDE SEQUENCE [LARGE SCALE GENOMIC DNA]</scope>
    <source>
        <strain evidence="6 7">PB-314</strain>
        <plasmid evidence="6 7">pDATS01</plasmid>
    </source>
</reference>
<keyword evidence="6" id="KW-0614">Plasmid</keyword>